<dbReference type="Proteomes" id="UP000198668">
    <property type="component" value="Unassembled WGS sequence"/>
</dbReference>
<keyword evidence="5" id="KW-1185">Reference proteome</keyword>
<feature type="domain" description="PepSY" evidence="3">
    <location>
        <begin position="168"/>
        <end position="226"/>
    </location>
</feature>
<evidence type="ECO:0000256" key="2">
    <source>
        <dbReference type="SAM" id="SignalP"/>
    </source>
</evidence>
<sequence>MNAAKTKLAFVTLASSFILMACGNTNQDEGSTSSSEASSEETMSSEQTSSSSAMESSSEMSSDMSSEASSDSSATSDTNTKGIENKTFDTSIDDVIKNFNDTFPNAKITSLSIDNDNNSYVYEVEGYNDTNELELKVDANTGEIVKQDDDDDRDDVIDDDVLDLDGIVSPQEAMKAALDEVGSGYAKEWELDSKNGKVYYEIDVEGSKQAQDDVHIDAKTGDFIGYD</sequence>
<evidence type="ECO:0000313" key="4">
    <source>
        <dbReference type="EMBL" id="SFH50962.1"/>
    </source>
</evidence>
<accession>A0A1I3ALU4</accession>
<dbReference type="RefSeq" id="WP_052181761.1">
    <property type="nucleotide sequence ID" value="NZ_FOQE01000001.1"/>
</dbReference>
<organism evidence="4 5">
    <name type="scientific">Pisciglobus halotolerans</name>
    <dbReference type="NCBI Taxonomy" id="745365"/>
    <lineage>
        <taxon>Bacteria</taxon>
        <taxon>Bacillati</taxon>
        <taxon>Bacillota</taxon>
        <taxon>Bacilli</taxon>
        <taxon>Lactobacillales</taxon>
        <taxon>Carnobacteriaceae</taxon>
    </lineage>
</organism>
<name>A0A1I3ALU4_9LACT</name>
<dbReference type="Gene3D" id="3.10.450.40">
    <property type="match status" value="2"/>
</dbReference>
<dbReference type="OrthoDB" id="2166913at2"/>
<proteinExistence type="predicted"/>
<protein>
    <submittedName>
        <fullName evidence="4">Uncharacterized membrane protein YkoI</fullName>
    </submittedName>
</protein>
<dbReference type="AlphaFoldDB" id="A0A1I3ALU4"/>
<evidence type="ECO:0000259" key="3">
    <source>
        <dbReference type="Pfam" id="PF03413"/>
    </source>
</evidence>
<feature type="signal peptide" evidence="2">
    <location>
        <begin position="1"/>
        <end position="21"/>
    </location>
</feature>
<keyword evidence="2" id="KW-0732">Signal</keyword>
<reference evidence="4 5" key="1">
    <citation type="submission" date="2016-10" db="EMBL/GenBank/DDBJ databases">
        <authorList>
            <person name="de Groot N.N."/>
        </authorList>
    </citation>
    <scope>NUCLEOTIDE SEQUENCE [LARGE SCALE GENOMIC DNA]</scope>
    <source>
        <strain evidence="4 5">DSM 27630</strain>
    </source>
</reference>
<feature type="domain" description="PepSY" evidence="3">
    <location>
        <begin position="91"/>
        <end position="147"/>
    </location>
</feature>
<dbReference type="SUPFAM" id="SSF160574">
    <property type="entry name" value="BT0923-like"/>
    <property type="match status" value="1"/>
</dbReference>
<feature type="compositionally biased region" description="Low complexity" evidence="1">
    <location>
        <begin position="28"/>
        <end position="77"/>
    </location>
</feature>
<dbReference type="EMBL" id="FOQE01000001">
    <property type="protein sequence ID" value="SFH50962.1"/>
    <property type="molecule type" value="Genomic_DNA"/>
</dbReference>
<feature type="region of interest" description="Disordered" evidence="1">
    <location>
        <begin position="24"/>
        <end position="85"/>
    </location>
</feature>
<feature type="chain" id="PRO_5038331554" evidence="2">
    <location>
        <begin position="22"/>
        <end position="227"/>
    </location>
</feature>
<evidence type="ECO:0000256" key="1">
    <source>
        <dbReference type="SAM" id="MobiDB-lite"/>
    </source>
</evidence>
<dbReference type="Pfam" id="PF03413">
    <property type="entry name" value="PepSY"/>
    <property type="match status" value="2"/>
</dbReference>
<dbReference type="InterPro" id="IPR025711">
    <property type="entry name" value="PepSY"/>
</dbReference>
<evidence type="ECO:0000313" key="5">
    <source>
        <dbReference type="Proteomes" id="UP000198668"/>
    </source>
</evidence>
<gene>
    <name evidence="4" type="ORF">SAMN04489868_10112</name>
</gene>
<dbReference type="PROSITE" id="PS51257">
    <property type="entry name" value="PROKAR_LIPOPROTEIN"/>
    <property type="match status" value="1"/>
</dbReference>